<keyword evidence="2" id="KW-1185">Reference proteome</keyword>
<name>A0ABQ9Y8W9_9EUKA</name>
<gene>
    <name evidence="1" type="ORF">BLNAU_4749</name>
</gene>
<protein>
    <submittedName>
        <fullName evidence="1">Uncharacterized protein</fullName>
    </submittedName>
</protein>
<sequence>MWRREWRLRGRELGGRRLGEVRRRLCRKELLVAIIQSRQNNYQPFTTFNRRSDLPLTLNNSRSRNKHRNRPFCNKFGQQCFFGTRPVGIMRSNLDQSRRHIGRSYRLRLTCLLSDHNRVFHNSLLFNCLTHSPHSDALHQSSQKPPRSFRALPILIDNHSISLRSHSHAQLQRHTRLSRTLSLNGSTHHSHHSRHPFQILLPTFRTSLINQNNLNRYRSNRTKSAQTNTRRGSNRKIQLLSFILSLNCMHLSFRSHSHFHKIPLCLKPSHTFSIQTTSDLLHFPYRRPNLHQTLSPPHPSVLHPWPLSFHTLLFNQHVSNSQFCHIERIRDRPNDVKLIERR</sequence>
<comment type="caution">
    <text evidence="1">The sequence shown here is derived from an EMBL/GenBank/DDBJ whole genome shotgun (WGS) entry which is preliminary data.</text>
</comment>
<evidence type="ECO:0000313" key="1">
    <source>
        <dbReference type="EMBL" id="KAK2960196.1"/>
    </source>
</evidence>
<evidence type="ECO:0000313" key="2">
    <source>
        <dbReference type="Proteomes" id="UP001281761"/>
    </source>
</evidence>
<dbReference type="EMBL" id="JARBJD010000024">
    <property type="protein sequence ID" value="KAK2960196.1"/>
    <property type="molecule type" value="Genomic_DNA"/>
</dbReference>
<reference evidence="1 2" key="1">
    <citation type="journal article" date="2022" name="bioRxiv">
        <title>Genomics of Preaxostyla Flagellates Illuminates Evolutionary Transitions and the Path Towards Mitochondrial Loss.</title>
        <authorList>
            <person name="Novak L.V.F."/>
            <person name="Treitli S.C."/>
            <person name="Pyrih J."/>
            <person name="Halakuc P."/>
            <person name="Pipaliya S.V."/>
            <person name="Vacek V."/>
            <person name="Brzon O."/>
            <person name="Soukal P."/>
            <person name="Eme L."/>
            <person name="Dacks J.B."/>
            <person name="Karnkowska A."/>
            <person name="Elias M."/>
            <person name="Hampl V."/>
        </authorList>
    </citation>
    <scope>NUCLEOTIDE SEQUENCE [LARGE SCALE GENOMIC DNA]</scope>
    <source>
        <strain evidence="1">NAU3</strain>
        <tissue evidence="1">Gut</tissue>
    </source>
</reference>
<accession>A0ABQ9Y8W9</accession>
<organism evidence="1 2">
    <name type="scientific">Blattamonas nauphoetae</name>
    <dbReference type="NCBI Taxonomy" id="2049346"/>
    <lineage>
        <taxon>Eukaryota</taxon>
        <taxon>Metamonada</taxon>
        <taxon>Preaxostyla</taxon>
        <taxon>Oxymonadida</taxon>
        <taxon>Blattamonas</taxon>
    </lineage>
</organism>
<dbReference type="Proteomes" id="UP001281761">
    <property type="component" value="Unassembled WGS sequence"/>
</dbReference>
<proteinExistence type="predicted"/>